<evidence type="ECO:0000256" key="1">
    <source>
        <dbReference type="SAM" id="SignalP"/>
    </source>
</evidence>
<feature type="chain" id="PRO_5036261399" evidence="1">
    <location>
        <begin position="22"/>
        <end position="309"/>
    </location>
</feature>
<organism evidence="2">
    <name type="scientific">Cacopsylla melanoneura</name>
    <dbReference type="NCBI Taxonomy" id="428564"/>
    <lineage>
        <taxon>Eukaryota</taxon>
        <taxon>Metazoa</taxon>
        <taxon>Ecdysozoa</taxon>
        <taxon>Arthropoda</taxon>
        <taxon>Hexapoda</taxon>
        <taxon>Insecta</taxon>
        <taxon>Pterygota</taxon>
        <taxon>Neoptera</taxon>
        <taxon>Paraneoptera</taxon>
        <taxon>Hemiptera</taxon>
        <taxon>Sternorrhyncha</taxon>
        <taxon>Psylloidea</taxon>
        <taxon>Psyllidae</taxon>
        <taxon>Psyllinae</taxon>
        <taxon>Cacopsylla</taxon>
    </lineage>
</organism>
<accession>A0A8D8LS32</accession>
<protein>
    <submittedName>
        <fullName evidence="2">Uncharacterized protein</fullName>
    </submittedName>
</protein>
<proteinExistence type="predicted"/>
<name>A0A8D8LS32_9HEMI</name>
<keyword evidence="1" id="KW-0732">Signal</keyword>
<dbReference type="EMBL" id="HBUF01020332">
    <property type="protein sequence ID" value="CAG6610982.1"/>
    <property type="molecule type" value="Transcribed_RNA"/>
</dbReference>
<feature type="signal peptide" evidence="1">
    <location>
        <begin position="1"/>
        <end position="21"/>
    </location>
</feature>
<evidence type="ECO:0000313" key="2">
    <source>
        <dbReference type="EMBL" id="CAG6610982.1"/>
    </source>
</evidence>
<dbReference type="EMBL" id="HBUF01020333">
    <property type="protein sequence ID" value="CAG6610983.1"/>
    <property type="molecule type" value="Transcribed_RNA"/>
</dbReference>
<dbReference type="AlphaFoldDB" id="A0A8D8LS32"/>
<reference evidence="2" key="1">
    <citation type="submission" date="2021-05" db="EMBL/GenBank/DDBJ databases">
        <authorList>
            <person name="Alioto T."/>
            <person name="Alioto T."/>
            <person name="Gomez Garrido J."/>
        </authorList>
    </citation>
    <scope>NUCLEOTIDE SEQUENCE</scope>
</reference>
<sequence length="309" mass="36644">MHFLQVFLVIFVLGVLDQCAANREPFSIENVILARRVVNEVNMKDVNATSDPKRNETVREIEKYLKNNPGAQERYLEDKADYETNVEKGENETKTLEFLLSSGLIPYMFDRCNKSYTINHEIMYNISLQYDVGNNSMVPYETTGDRIRVAYMKFQDYINRMNQWTRKLIKGGSFTLKKVERDTFCNLVYKSNYTNSINNTKLVTRFEEELQEQVAYCLNHLDELFRPHYEKVQEALLQNPIFPKYVPLGRELQEKFIIDCNLYNPIREKLWHLLMTEPMNHVYRDTFKNYKENQLDIHLAKLKLAQTKS</sequence>